<evidence type="ECO:0000256" key="2">
    <source>
        <dbReference type="ARBA" id="ARBA00010875"/>
    </source>
</evidence>
<comment type="similarity">
    <text evidence="2">Belongs to the endoribonuclease YbeY family.</text>
</comment>
<keyword evidence="4" id="KW-0479">Metal-binding</keyword>
<organism evidence="8 9">
    <name type="scientific">Candidatus Woesebacteria bacterium RIFCSPHIGHO2_01_FULL_38_9</name>
    <dbReference type="NCBI Taxonomy" id="1802492"/>
    <lineage>
        <taxon>Bacteria</taxon>
        <taxon>Candidatus Woeseibacteriota</taxon>
    </lineage>
</organism>
<evidence type="ECO:0000256" key="5">
    <source>
        <dbReference type="ARBA" id="ARBA00022759"/>
    </source>
</evidence>
<sequence length="129" mass="14540">MIKVYVKKISNYPVSGPRVKKTLSEFLTKNGIVSDADVTVSFVGEKKMIDLAKKYLKEKNIVHNVLSFPFKEENGNFIDVPDEVIHLGDIVICYPKVVEESNAQGKLIDDRVLELVEHGALHLLGQHHE</sequence>
<keyword evidence="6" id="KW-0378">Hydrolase</keyword>
<dbReference type="GO" id="GO:0004519">
    <property type="term" value="F:endonuclease activity"/>
    <property type="evidence" value="ECO:0007669"/>
    <property type="project" value="UniProtKB-KW"/>
</dbReference>
<comment type="cofactor">
    <cofactor evidence="1">
        <name>Zn(2+)</name>
        <dbReference type="ChEBI" id="CHEBI:29105"/>
    </cofactor>
</comment>
<accession>A0A1F7XZB7</accession>
<evidence type="ECO:0000256" key="7">
    <source>
        <dbReference type="ARBA" id="ARBA00022833"/>
    </source>
</evidence>
<dbReference type="Proteomes" id="UP000178419">
    <property type="component" value="Unassembled WGS sequence"/>
</dbReference>
<dbReference type="Gene3D" id="3.40.390.30">
    <property type="entry name" value="Metalloproteases ('zincins'), catalytic domain"/>
    <property type="match status" value="1"/>
</dbReference>
<dbReference type="SUPFAM" id="SSF55486">
    <property type="entry name" value="Metalloproteases ('zincins'), catalytic domain"/>
    <property type="match status" value="1"/>
</dbReference>
<evidence type="ECO:0000256" key="4">
    <source>
        <dbReference type="ARBA" id="ARBA00022723"/>
    </source>
</evidence>
<evidence type="ECO:0000256" key="6">
    <source>
        <dbReference type="ARBA" id="ARBA00022801"/>
    </source>
</evidence>
<keyword evidence="7" id="KW-0862">Zinc</keyword>
<dbReference type="GO" id="GO:0046872">
    <property type="term" value="F:metal ion binding"/>
    <property type="evidence" value="ECO:0007669"/>
    <property type="project" value="UniProtKB-KW"/>
</dbReference>
<reference evidence="8 9" key="1">
    <citation type="journal article" date="2016" name="Nat. Commun.">
        <title>Thousands of microbial genomes shed light on interconnected biogeochemical processes in an aquifer system.</title>
        <authorList>
            <person name="Anantharaman K."/>
            <person name="Brown C.T."/>
            <person name="Hug L.A."/>
            <person name="Sharon I."/>
            <person name="Castelle C.J."/>
            <person name="Probst A.J."/>
            <person name="Thomas B.C."/>
            <person name="Singh A."/>
            <person name="Wilkins M.J."/>
            <person name="Karaoz U."/>
            <person name="Brodie E.L."/>
            <person name="Williams K.H."/>
            <person name="Hubbard S.S."/>
            <person name="Banfield J.F."/>
        </authorList>
    </citation>
    <scope>NUCLEOTIDE SEQUENCE [LARGE SCALE GENOMIC DNA]</scope>
</reference>
<gene>
    <name evidence="8" type="ORF">A2714_01665</name>
</gene>
<dbReference type="InterPro" id="IPR023091">
    <property type="entry name" value="MetalPrtase_cat_dom_sf_prd"/>
</dbReference>
<dbReference type="NCBIfam" id="TIGR00043">
    <property type="entry name" value="rRNA maturation RNase YbeY"/>
    <property type="match status" value="1"/>
</dbReference>
<dbReference type="AlphaFoldDB" id="A0A1F7XZB7"/>
<keyword evidence="5" id="KW-0255">Endonuclease</keyword>
<dbReference type="EMBL" id="MGGE01000042">
    <property type="protein sequence ID" value="OGM20404.1"/>
    <property type="molecule type" value="Genomic_DNA"/>
</dbReference>
<comment type="caution">
    <text evidence="8">The sequence shown here is derived from an EMBL/GenBank/DDBJ whole genome shotgun (WGS) entry which is preliminary data.</text>
</comment>
<evidence type="ECO:0000256" key="1">
    <source>
        <dbReference type="ARBA" id="ARBA00001947"/>
    </source>
</evidence>
<evidence type="ECO:0000256" key="3">
    <source>
        <dbReference type="ARBA" id="ARBA00022722"/>
    </source>
</evidence>
<proteinExistence type="inferred from homology"/>
<evidence type="ECO:0000313" key="9">
    <source>
        <dbReference type="Proteomes" id="UP000178419"/>
    </source>
</evidence>
<dbReference type="GO" id="GO:0006364">
    <property type="term" value="P:rRNA processing"/>
    <property type="evidence" value="ECO:0007669"/>
    <property type="project" value="InterPro"/>
</dbReference>
<protein>
    <submittedName>
        <fullName evidence="8">rRNA maturation RNase YbeY</fullName>
    </submittedName>
</protein>
<keyword evidence="3" id="KW-0540">Nuclease</keyword>
<evidence type="ECO:0000313" key="8">
    <source>
        <dbReference type="EMBL" id="OGM20404.1"/>
    </source>
</evidence>
<dbReference type="GO" id="GO:0004222">
    <property type="term" value="F:metalloendopeptidase activity"/>
    <property type="evidence" value="ECO:0007669"/>
    <property type="project" value="InterPro"/>
</dbReference>
<dbReference type="InterPro" id="IPR002036">
    <property type="entry name" value="YbeY"/>
</dbReference>
<name>A0A1F7XZB7_9BACT</name>
<dbReference type="Pfam" id="PF02130">
    <property type="entry name" value="YbeY"/>
    <property type="match status" value="1"/>
</dbReference>